<keyword evidence="3" id="KW-1185">Reference proteome</keyword>
<dbReference type="EMBL" id="RSAA01000018">
    <property type="protein sequence ID" value="RRO14538.1"/>
    <property type="molecule type" value="Genomic_DNA"/>
</dbReference>
<sequence>MMSQSQDNNEMGDVVQGPWATSEPARGQVIDAEIVEDSTAVTPRTQAPRPAAPMVRSYRPLTVQQAGGRYAYGRSLVAAGTKRIPSAMADAVLNRVKLAHLREGNHHRGDILPAQRNVYETELRERRERRRKITKAFFVRKAHVTKHGRRGTSVKEAVRPRWETVVPIGAEVANVAYPNTPVLSPLVDGANGAVGGFFDALLGNVSTAVTEFASGTPGALTLAGGLAGLVAWQATREHQDRQSKLVELMSADGNADLMPDVPADHLTAAFRAANIIKSGTANATGQHVELIGAGIVPGDGCWTATLRLPKGVTSGKARARHAELAGALDSDTHRVLLLDGDTDRELTLRVYERLPLSGDGAEYPLATAATFDIFDGVPFGRDLFDREVRVDLTSSHGFGAGRTRNGKTFSERVKIAAAVLDPHVTISLADFKPGGDWSAVQRVARHFIEADDDRFDEALVATRDMLLDAQGEISRRAGLLRGPEGQRHGAAGQINHSMARDLQLSCGPWVIVIDEVQRATGDPQAGDRDKDSIYLEILNLIDDISRRGAAVGVLLSLATQKPDGNILKGSTWDQLGNRFCLHVSKTKISDVVLGDGAADGGADASTLIDRKQRGAGYLAGATTHDDRYVLAKSYNVSKALFAELCERGRRARIELGTLPKAASDEADQQPGPVLQVVDGEQDGTEMPEISDTTRQVLAAAAEVYAGDDAEWITANALYVEVVEGELGLTADQATRTEVGRQLTAAGVERTRKDLGDGKVTVFRRSDLVKIGGGLTAAA</sequence>
<dbReference type="Gene3D" id="3.40.50.300">
    <property type="entry name" value="P-loop containing nucleotide triphosphate hydrolases"/>
    <property type="match status" value="1"/>
</dbReference>
<proteinExistence type="predicted"/>
<dbReference type="OrthoDB" id="3315716at2"/>
<name>A0A426JMV2_9PSEU</name>
<protein>
    <submittedName>
        <fullName evidence="2">Uncharacterized protein</fullName>
    </submittedName>
</protein>
<dbReference type="AlphaFoldDB" id="A0A426JMV2"/>
<feature type="region of interest" description="Disordered" evidence="1">
    <location>
        <begin position="1"/>
        <end position="21"/>
    </location>
</feature>
<evidence type="ECO:0000313" key="2">
    <source>
        <dbReference type="EMBL" id="RRO14538.1"/>
    </source>
</evidence>
<comment type="caution">
    <text evidence="2">The sequence shown here is derived from an EMBL/GenBank/DDBJ whole genome shotgun (WGS) entry which is preliminary data.</text>
</comment>
<dbReference type="RefSeq" id="WP_125092071.1">
    <property type="nucleotide sequence ID" value="NZ_RSAA01000018.1"/>
</dbReference>
<organism evidence="2 3">
    <name type="scientific">Saccharopolyspora rhizosphaerae</name>
    <dbReference type="NCBI Taxonomy" id="2492662"/>
    <lineage>
        <taxon>Bacteria</taxon>
        <taxon>Bacillati</taxon>
        <taxon>Actinomycetota</taxon>
        <taxon>Actinomycetes</taxon>
        <taxon>Pseudonocardiales</taxon>
        <taxon>Pseudonocardiaceae</taxon>
        <taxon>Saccharopolyspora</taxon>
    </lineage>
</organism>
<dbReference type="InterPro" id="IPR027417">
    <property type="entry name" value="P-loop_NTPase"/>
</dbReference>
<reference evidence="2 3" key="1">
    <citation type="submission" date="2018-11" db="EMBL/GenBank/DDBJ databases">
        <title>Saccharopolyspora rhizosphaerae sp. nov., an actinomycete isolated from rhizosphere soil in Thailand.</title>
        <authorList>
            <person name="Intra B."/>
            <person name="Euanorasetr J."/>
            <person name="Take A."/>
            <person name="Inahashi Y."/>
            <person name="Mori M."/>
            <person name="Panbangred W."/>
            <person name="Matsumoto A."/>
        </authorList>
    </citation>
    <scope>NUCLEOTIDE SEQUENCE [LARGE SCALE GENOMIC DNA]</scope>
    <source>
        <strain evidence="2 3">H219</strain>
    </source>
</reference>
<accession>A0A426JMV2</accession>
<dbReference type="Proteomes" id="UP000274515">
    <property type="component" value="Unassembled WGS sequence"/>
</dbReference>
<gene>
    <name evidence="2" type="ORF">EIL87_19740</name>
</gene>
<evidence type="ECO:0000313" key="3">
    <source>
        <dbReference type="Proteomes" id="UP000274515"/>
    </source>
</evidence>
<dbReference type="SUPFAM" id="SSF52540">
    <property type="entry name" value="P-loop containing nucleoside triphosphate hydrolases"/>
    <property type="match status" value="1"/>
</dbReference>
<evidence type="ECO:0000256" key="1">
    <source>
        <dbReference type="SAM" id="MobiDB-lite"/>
    </source>
</evidence>